<dbReference type="AlphaFoldDB" id="A0A382WMP2"/>
<gene>
    <name evidence="2" type="ORF">METZ01_LOCUS413001</name>
</gene>
<keyword evidence="1" id="KW-0812">Transmembrane</keyword>
<accession>A0A382WMP2</accession>
<protein>
    <submittedName>
        <fullName evidence="2">Uncharacterized protein</fullName>
    </submittedName>
</protein>
<dbReference type="EMBL" id="UINC01161134">
    <property type="protein sequence ID" value="SVD60147.1"/>
    <property type="molecule type" value="Genomic_DNA"/>
</dbReference>
<feature type="transmembrane region" description="Helical" evidence="1">
    <location>
        <begin position="20"/>
        <end position="40"/>
    </location>
</feature>
<proteinExistence type="predicted"/>
<organism evidence="2">
    <name type="scientific">marine metagenome</name>
    <dbReference type="NCBI Taxonomy" id="408172"/>
    <lineage>
        <taxon>unclassified sequences</taxon>
        <taxon>metagenomes</taxon>
        <taxon>ecological metagenomes</taxon>
    </lineage>
</organism>
<reference evidence="2" key="1">
    <citation type="submission" date="2018-05" db="EMBL/GenBank/DDBJ databases">
        <authorList>
            <person name="Lanie J.A."/>
            <person name="Ng W.-L."/>
            <person name="Kazmierczak K.M."/>
            <person name="Andrzejewski T.M."/>
            <person name="Davidsen T.M."/>
            <person name="Wayne K.J."/>
            <person name="Tettelin H."/>
            <person name="Glass J.I."/>
            <person name="Rusch D."/>
            <person name="Podicherti R."/>
            <person name="Tsui H.-C.T."/>
            <person name="Winkler M.E."/>
        </authorList>
    </citation>
    <scope>NUCLEOTIDE SEQUENCE</scope>
</reference>
<keyword evidence="1" id="KW-0472">Membrane</keyword>
<name>A0A382WMP2_9ZZZZ</name>
<evidence type="ECO:0000256" key="1">
    <source>
        <dbReference type="SAM" id="Phobius"/>
    </source>
</evidence>
<keyword evidence="1" id="KW-1133">Transmembrane helix</keyword>
<evidence type="ECO:0000313" key="2">
    <source>
        <dbReference type="EMBL" id="SVD60147.1"/>
    </source>
</evidence>
<sequence>MEIIYHFAHIGLETWETEPIKVIIGVEIWFLVCLLIAWGIGS</sequence>